<feature type="region of interest" description="Disordered" evidence="2">
    <location>
        <begin position="347"/>
        <end position="394"/>
    </location>
</feature>
<sequence>MPPCNARGRAKSLTGARGARGPRGARGAEFMQGVFTAIEQVVRNTVQTMQVPVRTAESRATTAMKAFSSTTSTNVQGRTGSIGCEDWLEQVTRVLDTILVTKEDLRVLFASYQLQGDALQWWKTMEEVGAKKWEPFKKAFLDQYFTDTAKEALRMEFINLVQGSLTVAQYEAKFTSLSRFAKAFVSTEEEKAKQFMRGLRPSIRNKIAGNLIKVYSTMVSAAAAIEETLNETRNIQNPKSQREGTNSQSEGHSFKKPRTYTAQQQYPTRSLPATSVISSGQTSRGGPIYFGCHQPGHRVMDCPLKGQQRQSQQGGQSHIQAQGQSLVMGPQTCYRCGQVGHISRQCTQKENSQGATGSQQPIRSVQASRATPAFTSAQTSYQSRPHAVAQQGQRTQGRVYAITSAAGPSGIAGQQEQQLDTSVVRGTLLMFNTRARVLIDMGASHSFIASSFALALGLKVEILDSVFMLDTPMGGRTTLRRVCRSCEIEISGP</sequence>
<dbReference type="GO" id="GO:0008270">
    <property type="term" value="F:zinc ion binding"/>
    <property type="evidence" value="ECO:0007669"/>
    <property type="project" value="UniProtKB-KW"/>
</dbReference>
<feature type="compositionally biased region" description="Polar residues" evidence="2">
    <location>
        <begin position="231"/>
        <end position="251"/>
    </location>
</feature>
<dbReference type="InterPro" id="IPR036875">
    <property type="entry name" value="Znf_CCHC_sf"/>
</dbReference>
<dbReference type="InterPro" id="IPR001878">
    <property type="entry name" value="Znf_CCHC"/>
</dbReference>
<protein>
    <recommendedName>
        <fullName evidence="3">CCHC-type domain-containing protein</fullName>
    </recommendedName>
</protein>
<evidence type="ECO:0000313" key="4">
    <source>
        <dbReference type="EMBL" id="GFS43221.1"/>
    </source>
</evidence>
<dbReference type="InterPro" id="IPR021109">
    <property type="entry name" value="Peptidase_aspartic_dom_sf"/>
</dbReference>
<dbReference type="AlphaFoldDB" id="A0A7J0DVS0"/>
<feature type="region of interest" description="Disordered" evidence="2">
    <location>
        <begin position="1"/>
        <end position="25"/>
    </location>
</feature>
<keyword evidence="5" id="KW-1185">Reference proteome</keyword>
<evidence type="ECO:0000256" key="1">
    <source>
        <dbReference type="PROSITE-ProRule" id="PRU00047"/>
    </source>
</evidence>
<dbReference type="CDD" id="cd00303">
    <property type="entry name" value="retropepsin_like"/>
    <property type="match status" value="1"/>
</dbReference>
<dbReference type="SMART" id="SM00343">
    <property type="entry name" value="ZnF_C2HC"/>
    <property type="match status" value="2"/>
</dbReference>
<dbReference type="PANTHER" id="PTHR15503:SF42">
    <property type="entry name" value="ZINC FINGER, CCHC-TYPE, RETROTRANSPOSON GAG DOMAIN, ASPARTIC PEPTIDASE DOMAIN PROTEIN-RELATED"/>
    <property type="match status" value="1"/>
</dbReference>
<dbReference type="Proteomes" id="UP000585474">
    <property type="component" value="Unassembled WGS sequence"/>
</dbReference>
<comment type="caution">
    <text evidence="4">The sequence shown here is derived from an EMBL/GenBank/DDBJ whole genome shotgun (WGS) entry which is preliminary data.</text>
</comment>
<evidence type="ECO:0000259" key="3">
    <source>
        <dbReference type="PROSITE" id="PS50158"/>
    </source>
</evidence>
<feature type="domain" description="CCHC-type" evidence="3">
    <location>
        <begin position="333"/>
        <end position="348"/>
    </location>
</feature>
<dbReference type="Pfam" id="PF00098">
    <property type="entry name" value="zf-CCHC"/>
    <property type="match status" value="1"/>
</dbReference>
<keyword evidence="1" id="KW-0479">Metal-binding</keyword>
<dbReference type="SUPFAM" id="SSF57756">
    <property type="entry name" value="Retrovirus zinc finger-like domains"/>
    <property type="match status" value="1"/>
</dbReference>
<dbReference type="InterPro" id="IPR005162">
    <property type="entry name" value="Retrotrans_gag_dom"/>
</dbReference>
<feature type="region of interest" description="Disordered" evidence="2">
    <location>
        <begin position="230"/>
        <end position="266"/>
    </location>
</feature>
<dbReference type="InterPro" id="IPR032567">
    <property type="entry name" value="RTL1-rel"/>
</dbReference>
<dbReference type="Gene3D" id="2.40.70.10">
    <property type="entry name" value="Acid Proteases"/>
    <property type="match status" value="1"/>
</dbReference>
<accession>A0A7J0DVS0</accession>
<evidence type="ECO:0000256" key="2">
    <source>
        <dbReference type="SAM" id="MobiDB-lite"/>
    </source>
</evidence>
<dbReference type="Pfam" id="PF08284">
    <property type="entry name" value="RVP_2"/>
    <property type="match status" value="1"/>
</dbReference>
<feature type="region of interest" description="Disordered" evidence="2">
    <location>
        <begin position="300"/>
        <end position="321"/>
    </location>
</feature>
<dbReference type="EMBL" id="BJWL01000414">
    <property type="protein sequence ID" value="GFS43221.1"/>
    <property type="molecule type" value="Genomic_DNA"/>
</dbReference>
<dbReference type="Pfam" id="PF03732">
    <property type="entry name" value="Retrotrans_gag"/>
    <property type="match status" value="1"/>
</dbReference>
<proteinExistence type="predicted"/>
<feature type="compositionally biased region" description="Low complexity" evidence="2">
    <location>
        <begin position="306"/>
        <end position="321"/>
    </location>
</feature>
<keyword evidence="1" id="KW-0863">Zinc-finger</keyword>
<dbReference type="OrthoDB" id="1098509at2759"/>
<dbReference type="Gene3D" id="4.10.60.10">
    <property type="entry name" value="Zinc finger, CCHC-type"/>
    <property type="match status" value="1"/>
</dbReference>
<dbReference type="PANTHER" id="PTHR15503">
    <property type="entry name" value="LDOC1 RELATED"/>
    <property type="match status" value="1"/>
</dbReference>
<evidence type="ECO:0000313" key="5">
    <source>
        <dbReference type="Proteomes" id="UP000585474"/>
    </source>
</evidence>
<organism evidence="4 5">
    <name type="scientific">Actinidia rufa</name>
    <dbReference type="NCBI Taxonomy" id="165716"/>
    <lineage>
        <taxon>Eukaryota</taxon>
        <taxon>Viridiplantae</taxon>
        <taxon>Streptophyta</taxon>
        <taxon>Embryophyta</taxon>
        <taxon>Tracheophyta</taxon>
        <taxon>Spermatophyta</taxon>
        <taxon>Magnoliopsida</taxon>
        <taxon>eudicotyledons</taxon>
        <taxon>Gunneridae</taxon>
        <taxon>Pentapetalae</taxon>
        <taxon>asterids</taxon>
        <taxon>Ericales</taxon>
        <taxon>Actinidiaceae</taxon>
        <taxon>Actinidia</taxon>
    </lineage>
</organism>
<keyword evidence="1" id="KW-0862">Zinc</keyword>
<feature type="compositionally biased region" description="Polar residues" evidence="2">
    <location>
        <begin position="347"/>
        <end position="383"/>
    </location>
</feature>
<reference evidence="5" key="1">
    <citation type="submission" date="2019-07" db="EMBL/GenBank/DDBJ databases">
        <title>De Novo Assembly of kiwifruit Actinidia rufa.</title>
        <authorList>
            <person name="Sugita-Konishi S."/>
            <person name="Sato K."/>
            <person name="Mori E."/>
            <person name="Abe Y."/>
            <person name="Kisaki G."/>
            <person name="Hamano K."/>
            <person name="Suezawa K."/>
            <person name="Otani M."/>
            <person name="Fukuda T."/>
            <person name="Manabe T."/>
            <person name="Gomi K."/>
            <person name="Tabuchi M."/>
            <person name="Akimitsu K."/>
            <person name="Kataoka I."/>
        </authorList>
    </citation>
    <scope>NUCLEOTIDE SEQUENCE [LARGE SCALE GENOMIC DNA]</scope>
    <source>
        <strain evidence="5">cv. Fuchu</strain>
    </source>
</reference>
<gene>
    <name evidence="4" type="ORF">Acr_00g0084270</name>
</gene>
<name>A0A7J0DVS0_9ERIC</name>
<dbReference type="PROSITE" id="PS50158">
    <property type="entry name" value="ZF_CCHC"/>
    <property type="match status" value="1"/>
</dbReference>
<dbReference type="GO" id="GO:0003676">
    <property type="term" value="F:nucleic acid binding"/>
    <property type="evidence" value="ECO:0007669"/>
    <property type="project" value="InterPro"/>
</dbReference>